<evidence type="ECO:0000313" key="6">
    <source>
        <dbReference type="EMBL" id="KKO96778.1"/>
    </source>
</evidence>
<dbReference type="InterPro" id="IPR036397">
    <property type="entry name" value="RNaseH_sf"/>
</dbReference>
<accession>A0A0F9ZUL1</accession>
<dbReference type="PANTHER" id="PTHR12801">
    <property type="entry name" value="RNA EXONUCLEASE REXO1 / RECO3 FAMILY MEMBER-RELATED"/>
    <property type="match status" value="1"/>
</dbReference>
<dbReference type="GO" id="GO:0004527">
    <property type="term" value="F:exonuclease activity"/>
    <property type="evidence" value="ECO:0007669"/>
    <property type="project" value="UniProtKB-KW"/>
</dbReference>
<dbReference type="SMART" id="SM00479">
    <property type="entry name" value="EXOIII"/>
    <property type="match status" value="1"/>
</dbReference>
<evidence type="ECO:0000256" key="4">
    <source>
        <dbReference type="SAM" id="MobiDB-lite"/>
    </source>
</evidence>
<evidence type="ECO:0000313" key="7">
    <source>
        <dbReference type="Proteomes" id="UP000034112"/>
    </source>
</evidence>
<dbReference type="InterPro" id="IPR013520">
    <property type="entry name" value="Ribonucl_H"/>
</dbReference>
<dbReference type="Pfam" id="PF00929">
    <property type="entry name" value="RNase_T"/>
    <property type="match status" value="1"/>
</dbReference>
<dbReference type="Proteomes" id="UP000034112">
    <property type="component" value="Unassembled WGS sequence"/>
</dbReference>
<feature type="region of interest" description="Disordered" evidence="4">
    <location>
        <begin position="278"/>
        <end position="329"/>
    </location>
</feature>
<dbReference type="AlphaFoldDB" id="A0A0F9ZUL1"/>
<feature type="compositionally biased region" description="Basic and acidic residues" evidence="4">
    <location>
        <begin position="278"/>
        <end position="310"/>
    </location>
</feature>
<dbReference type="EMBL" id="JOKZ01000736">
    <property type="protein sequence ID" value="KKO96778.1"/>
    <property type="molecule type" value="Genomic_DNA"/>
</dbReference>
<evidence type="ECO:0000256" key="3">
    <source>
        <dbReference type="ARBA" id="ARBA00022839"/>
    </source>
</evidence>
<keyword evidence="2" id="KW-0378">Hydrolase</keyword>
<dbReference type="InterPro" id="IPR047021">
    <property type="entry name" value="REXO1/3/4-like"/>
</dbReference>
<keyword evidence="1" id="KW-0540">Nuclease</keyword>
<sequence>MGSSLQQPSPNLEYRGNQYSQLSTRQQAIVYDELLKKCHSLQVLRAELHFLENEGRPVGAPNEPKLKLKRFAAAPKGQSSTRARKAIAISCEWGEAENHQREMLAICAVDVLTGETLMESLVSPSQPLEDWRTKYHGISQKKIDAARKRKQCFYGWREARDKLFEHLDRKTILVGYETGIDLKLLRLFHTTIVDSQILAISAIFGQEGGKKLSPEYLLFRICKDFLRMPIQQNGFYDGDTDKVFEKALVWREIVLQYTQRHNIFKKCATQWKPEFEKIPKVKNASPEKKAGQNKNDAKTAKTQTKAKETGAPDAHPNIETASGPISDKNQAAGTFSQGYEAGYLAAYQAAYQAAFQSGFQTGYEKCLEKVNSQENQAMTNKLYQSQNAYEHTHQGSTQHTDGEDIFDDHRGG</sequence>
<protein>
    <recommendedName>
        <fullName evidence="5">Exonuclease domain-containing protein</fullName>
    </recommendedName>
</protein>
<dbReference type="PANTHER" id="PTHR12801:SF114">
    <property type="entry name" value="EXONUCLEASE, PUTATIVE (AFU_ORTHOLOGUE AFUA_7G00870)-RELATED"/>
    <property type="match status" value="1"/>
</dbReference>
<evidence type="ECO:0000259" key="5">
    <source>
        <dbReference type="SMART" id="SM00479"/>
    </source>
</evidence>
<feature type="compositionally biased region" description="Polar residues" evidence="4">
    <location>
        <begin position="378"/>
        <end position="399"/>
    </location>
</feature>
<dbReference type="OMA" id="WGARTHA"/>
<gene>
    <name evidence="6" type="ORF">THAR02_11116</name>
</gene>
<keyword evidence="3" id="KW-0269">Exonuclease</keyword>
<proteinExistence type="predicted"/>
<dbReference type="OrthoDB" id="16516at2759"/>
<organism evidence="6 7">
    <name type="scientific">Trichoderma harzianum</name>
    <name type="common">Hypocrea lixii</name>
    <dbReference type="NCBI Taxonomy" id="5544"/>
    <lineage>
        <taxon>Eukaryota</taxon>
        <taxon>Fungi</taxon>
        <taxon>Dikarya</taxon>
        <taxon>Ascomycota</taxon>
        <taxon>Pezizomycotina</taxon>
        <taxon>Sordariomycetes</taxon>
        <taxon>Hypocreomycetidae</taxon>
        <taxon>Hypocreales</taxon>
        <taxon>Hypocreaceae</taxon>
        <taxon>Trichoderma</taxon>
    </lineage>
</organism>
<feature type="region of interest" description="Disordered" evidence="4">
    <location>
        <begin position="378"/>
        <end position="412"/>
    </location>
</feature>
<dbReference type="GO" id="GO:0005634">
    <property type="term" value="C:nucleus"/>
    <property type="evidence" value="ECO:0007669"/>
    <property type="project" value="TreeGrafter"/>
</dbReference>
<evidence type="ECO:0000256" key="1">
    <source>
        <dbReference type="ARBA" id="ARBA00022722"/>
    </source>
</evidence>
<dbReference type="GO" id="GO:0000027">
    <property type="term" value="P:ribosomal large subunit assembly"/>
    <property type="evidence" value="ECO:0007669"/>
    <property type="project" value="TreeGrafter"/>
</dbReference>
<dbReference type="GO" id="GO:0003676">
    <property type="term" value="F:nucleic acid binding"/>
    <property type="evidence" value="ECO:0007669"/>
    <property type="project" value="InterPro"/>
</dbReference>
<dbReference type="InterPro" id="IPR012337">
    <property type="entry name" value="RNaseH-like_sf"/>
</dbReference>
<reference evidence="7" key="1">
    <citation type="journal article" date="2015" name="Genome Announc.">
        <title>Draft whole-genome sequence of the biocontrol agent Trichoderma harzianum T6776.</title>
        <authorList>
            <person name="Baroncelli R."/>
            <person name="Piaggeschi G."/>
            <person name="Fiorini L."/>
            <person name="Bertolini E."/>
            <person name="Zapparata A."/>
            <person name="Pe M.E."/>
            <person name="Sarrocco S."/>
            <person name="Vannacci G."/>
        </authorList>
    </citation>
    <scope>NUCLEOTIDE SEQUENCE [LARGE SCALE GENOMIC DNA]</scope>
    <source>
        <strain evidence="7">T6776</strain>
    </source>
</reference>
<name>A0A0F9ZUL1_TRIHA</name>
<feature type="domain" description="Exonuclease" evidence="5">
    <location>
        <begin position="85"/>
        <end position="259"/>
    </location>
</feature>
<comment type="caution">
    <text evidence="6">The sequence shown here is derived from an EMBL/GenBank/DDBJ whole genome shotgun (WGS) entry which is preliminary data.</text>
</comment>
<dbReference type="SUPFAM" id="SSF53098">
    <property type="entry name" value="Ribonuclease H-like"/>
    <property type="match status" value="1"/>
</dbReference>
<evidence type="ECO:0000256" key="2">
    <source>
        <dbReference type="ARBA" id="ARBA00022801"/>
    </source>
</evidence>
<dbReference type="Gene3D" id="3.30.420.10">
    <property type="entry name" value="Ribonuclease H-like superfamily/Ribonuclease H"/>
    <property type="match status" value="1"/>
</dbReference>
<dbReference type="GO" id="GO:0006364">
    <property type="term" value="P:rRNA processing"/>
    <property type="evidence" value="ECO:0007669"/>
    <property type="project" value="TreeGrafter"/>
</dbReference>